<reference evidence="1 2" key="1">
    <citation type="submission" date="2024-02" db="EMBL/GenBank/DDBJ databases">
        <authorList>
            <person name="Chen Y."/>
            <person name="Shah S."/>
            <person name="Dougan E. K."/>
            <person name="Thang M."/>
            <person name="Chan C."/>
        </authorList>
    </citation>
    <scope>NUCLEOTIDE SEQUENCE [LARGE SCALE GENOMIC DNA]</scope>
</reference>
<dbReference type="EMBL" id="CAXAMN010022584">
    <property type="protein sequence ID" value="CAK9071029.1"/>
    <property type="molecule type" value="Genomic_DNA"/>
</dbReference>
<evidence type="ECO:0000313" key="1">
    <source>
        <dbReference type="EMBL" id="CAK9071029.1"/>
    </source>
</evidence>
<gene>
    <name evidence="1" type="ORF">CCMP2556_LOCUS34954</name>
</gene>
<dbReference type="Proteomes" id="UP001642484">
    <property type="component" value="Unassembled WGS sequence"/>
</dbReference>
<organism evidence="1 2">
    <name type="scientific">Durusdinium trenchii</name>
    <dbReference type="NCBI Taxonomy" id="1381693"/>
    <lineage>
        <taxon>Eukaryota</taxon>
        <taxon>Sar</taxon>
        <taxon>Alveolata</taxon>
        <taxon>Dinophyceae</taxon>
        <taxon>Suessiales</taxon>
        <taxon>Symbiodiniaceae</taxon>
        <taxon>Durusdinium</taxon>
    </lineage>
</organism>
<evidence type="ECO:0000313" key="2">
    <source>
        <dbReference type="Proteomes" id="UP001642484"/>
    </source>
</evidence>
<sequence length="184" mass="20858">MCQSQGSSHVDTSPASSRNSLWAAEAGRVRRRSSIVVRPAMQLLRLMPILMMSLLWQAWSQEDDDVDDVDDVEFEELEDGPENDGTFEPEETHKRFDDHPLWQDCVKHAEAVEGEHGLYDNAEAGHEGRQKLAAALKEKTLELVKTPSSTFEEKFVEKLQDVQAKRRGFGAPDACDFLLQHHEL</sequence>
<accession>A0ABP0P7H9</accession>
<protein>
    <submittedName>
        <fullName evidence="1">Uncharacterized protein</fullName>
    </submittedName>
</protein>
<keyword evidence="2" id="KW-1185">Reference proteome</keyword>
<comment type="caution">
    <text evidence="1">The sequence shown here is derived from an EMBL/GenBank/DDBJ whole genome shotgun (WGS) entry which is preliminary data.</text>
</comment>
<name>A0ABP0P7H9_9DINO</name>
<proteinExistence type="predicted"/>